<feature type="compositionally biased region" description="Gly residues" evidence="1">
    <location>
        <begin position="186"/>
        <end position="198"/>
    </location>
</feature>
<evidence type="ECO:0000313" key="4">
    <source>
        <dbReference type="Proteomes" id="UP000629468"/>
    </source>
</evidence>
<feature type="region of interest" description="Disordered" evidence="1">
    <location>
        <begin position="113"/>
        <end position="166"/>
    </location>
</feature>
<dbReference type="PANTHER" id="PTHR34587">
    <property type="entry name" value="VWFA DOMAIN-CONTAINING PROTEIN"/>
    <property type="match status" value="1"/>
</dbReference>
<evidence type="ECO:0000256" key="1">
    <source>
        <dbReference type="SAM" id="MobiDB-lite"/>
    </source>
</evidence>
<name>A0A8H7FB83_AGABI</name>
<organism evidence="3 4">
    <name type="scientific">Agaricus bisporus var. burnettii</name>
    <dbReference type="NCBI Taxonomy" id="192524"/>
    <lineage>
        <taxon>Eukaryota</taxon>
        <taxon>Fungi</taxon>
        <taxon>Dikarya</taxon>
        <taxon>Basidiomycota</taxon>
        <taxon>Agaricomycotina</taxon>
        <taxon>Agaricomycetes</taxon>
        <taxon>Agaricomycetidae</taxon>
        <taxon>Agaricales</taxon>
        <taxon>Agaricineae</taxon>
        <taxon>Agaricaceae</taxon>
        <taxon>Agaricus</taxon>
    </lineage>
</organism>
<feature type="compositionally biased region" description="Low complexity" evidence="1">
    <location>
        <begin position="199"/>
        <end position="210"/>
    </location>
</feature>
<evidence type="ECO:0000256" key="2">
    <source>
        <dbReference type="SAM" id="SignalP"/>
    </source>
</evidence>
<proteinExistence type="predicted"/>
<reference evidence="3 4" key="1">
    <citation type="journal article" name="Sci. Rep.">
        <title>Telomere-to-telomere assembled and centromere annotated genomes of the two main subspecies of the button mushroom Agaricus bisporus reveal especially polymorphic chromosome ends.</title>
        <authorList>
            <person name="Sonnenberg A.S.M."/>
            <person name="Sedaghat-Telgerd N."/>
            <person name="Lavrijssen B."/>
            <person name="Ohm R.A."/>
            <person name="Hendrickx P.M."/>
            <person name="Scholtmeijer K."/>
            <person name="Baars J.J.P."/>
            <person name="van Peer A."/>
        </authorList>
    </citation>
    <scope>NUCLEOTIDE SEQUENCE [LARGE SCALE GENOMIC DNA]</scope>
    <source>
        <strain evidence="3 4">H119_p4</strain>
    </source>
</reference>
<comment type="caution">
    <text evidence="3">The sequence shown here is derived from an EMBL/GenBank/DDBJ whole genome shotgun (WGS) entry which is preliminary data.</text>
</comment>
<dbReference type="InterPro" id="IPR053216">
    <property type="entry name" value="Appressorial_penetr-assoc"/>
</dbReference>
<evidence type="ECO:0008006" key="5">
    <source>
        <dbReference type="Google" id="ProtNLM"/>
    </source>
</evidence>
<dbReference type="OMA" id="DPVNFAY"/>
<feature type="region of interest" description="Disordered" evidence="1">
    <location>
        <begin position="185"/>
        <end position="232"/>
    </location>
</feature>
<accession>A0A8H7FB83</accession>
<feature type="chain" id="PRO_5034324401" description="Carbohydrate-binding module family 19 domain-containing protein" evidence="2">
    <location>
        <begin position="19"/>
        <end position="441"/>
    </location>
</feature>
<dbReference type="PANTHER" id="PTHR34587:SF2">
    <property type="entry name" value="G-PROTEIN COUPLED RECEPTORS FAMILY 1 PROFILE DOMAIN-CONTAINING PROTEIN"/>
    <property type="match status" value="1"/>
</dbReference>
<feature type="signal peptide" evidence="2">
    <location>
        <begin position="1"/>
        <end position="18"/>
    </location>
</feature>
<evidence type="ECO:0000313" key="3">
    <source>
        <dbReference type="EMBL" id="KAF7784534.1"/>
    </source>
</evidence>
<dbReference type="AlphaFoldDB" id="A0A8H7FB83"/>
<feature type="compositionally biased region" description="Low complexity" evidence="1">
    <location>
        <begin position="113"/>
        <end position="152"/>
    </location>
</feature>
<protein>
    <recommendedName>
        <fullName evidence="5">Carbohydrate-binding module family 19 domain-containing protein</fullName>
    </recommendedName>
</protein>
<sequence>MQLRSALLTLALVLATSAHPTLDRRASFTLKNGQDAIALNQKFSKLTANSPCQSGENACVDQKFAQCIGGKFVLQACGPGTTCSALPLVNSPGTSITCTTEADAAARIAATGAQSAGGNTGNNSGSEDNNDDAGGAAGDDSNTGNDGGANNAGDGGAAGNDNNTGNNGGANNAGGGAAGNDNNTGNNGGANNAGGGAAGSDNDTDNNGGANNAGGGGAAGNNDNNDAQKSSTLDPDVIAKGFANDGQDDPIDGQVASLTSTNNFINFCKDINLPITNGEQKTGGSCNPTPMGAIPSTSVMPSSKFVFPKNGGTVPANKKFTLKMAIKNVDTGNFVNAQSNYYAAPQHLNAQGIIIGHSHVVVEKLDSLTQTTPTDPNVFAFFKGVNGKADAQGVLNVDVDKGLPAGTYKLSSINAAANHQPVLVAVAQHGSLDDVVYFTVQ</sequence>
<keyword evidence="2" id="KW-0732">Signal</keyword>
<dbReference type="Proteomes" id="UP000629468">
    <property type="component" value="Unassembled WGS sequence"/>
</dbReference>
<gene>
    <name evidence="3" type="ORF">Agabi119p4_699</name>
</gene>
<dbReference type="EMBL" id="JABXXO010000001">
    <property type="protein sequence ID" value="KAF7784534.1"/>
    <property type="molecule type" value="Genomic_DNA"/>
</dbReference>